<dbReference type="AlphaFoldDB" id="A0A1G7QCS2"/>
<protein>
    <submittedName>
        <fullName evidence="1">Uncharacterized protein</fullName>
    </submittedName>
</protein>
<gene>
    <name evidence="1" type="ORF">SAMN04488121_1031</name>
</gene>
<organism evidence="1 2">
    <name type="scientific">Chitinophaga filiformis</name>
    <name type="common">Myxococcus filiformis</name>
    <name type="synonym">Flexibacter filiformis</name>
    <dbReference type="NCBI Taxonomy" id="104663"/>
    <lineage>
        <taxon>Bacteria</taxon>
        <taxon>Pseudomonadati</taxon>
        <taxon>Bacteroidota</taxon>
        <taxon>Chitinophagia</taxon>
        <taxon>Chitinophagales</taxon>
        <taxon>Chitinophagaceae</taxon>
        <taxon>Chitinophaga</taxon>
    </lineage>
</organism>
<dbReference type="Proteomes" id="UP000199045">
    <property type="component" value="Unassembled WGS sequence"/>
</dbReference>
<dbReference type="EMBL" id="FNBN01000003">
    <property type="protein sequence ID" value="SDF96312.1"/>
    <property type="molecule type" value="Genomic_DNA"/>
</dbReference>
<reference evidence="1 2" key="1">
    <citation type="submission" date="2016-10" db="EMBL/GenBank/DDBJ databases">
        <authorList>
            <person name="de Groot N.N."/>
        </authorList>
    </citation>
    <scope>NUCLEOTIDE SEQUENCE [LARGE SCALE GENOMIC DNA]</scope>
    <source>
        <strain evidence="1 2">DSM 527</strain>
    </source>
</reference>
<proteinExistence type="predicted"/>
<evidence type="ECO:0000313" key="1">
    <source>
        <dbReference type="EMBL" id="SDF96312.1"/>
    </source>
</evidence>
<name>A0A1G7QCS2_CHIFI</name>
<evidence type="ECO:0000313" key="2">
    <source>
        <dbReference type="Proteomes" id="UP000199045"/>
    </source>
</evidence>
<accession>A0A1G7QCS2</accession>
<sequence length="35" mass="4385">MIINWGWKWPLFLTKWSKSELHKSDWAPENFIECY</sequence>
<feature type="non-terminal residue" evidence="1">
    <location>
        <position position="35"/>
    </location>
</feature>